<protein>
    <submittedName>
        <fullName evidence="2">Uncharacterized protein</fullName>
    </submittedName>
</protein>
<organism evidence="2 3">
    <name type="scientific">Cylicocyclus nassatus</name>
    <name type="common">Nematode worm</name>
    <dbReference type="NCBI Taxonomy" id="53992"/>
    <lineage>
        <taxon>Eukaryota</taxon>
        <taxon>Metazoa</taxon>
        <taxon>Ecdysozoa</taxon>
        <taxon>Nematoda</taxon>
        <taxon>Chromadorea</taxon>
        <taxon>Rhabditida</taxon>
        <taxon>Rhabditina</taxon>
        <taxon>Rhabditomorpha</taxon>
        <taxon>Strongyloidea</taxon>
        <taxon>Strongylidae</taxon>
        <taxon>Cylicocyclus</taxon>
    </lineage>
</organism>
<gene>
    <name evidence="2" type="ORF">CYNAS_LOCUS2082</name>
</gene>
<evidence type="ECO:0000313" key="2">
    <source>
        <dbReference type="EMBL" id="CAJ0590099.1"/>
    </source>
</evidence>
<comment type="caution">
    <text evidence="2">The sequence shown here is derived from an EMBL/GenBank/DDBJ whole genome shotgun (WGS) entry which is preliminary data.</text>
</comment>
<feature type="signal peptide" evidence="1">
    <location>
        <begin position="1"/>
        <end position="16"/>
    </location>
</feature>
<reference evidence="2" key="1">
    <citation type="submission" date="2023-07" db="EMBL/GenBank/DDBJ databases">
        <authorList>
            <consortium name="CYATHOMIX"/>
        </authorList>
    </citation>
    <scope>NUCLEOTIDE SEQUENCE</scope>
    <source>
        <strain evidence="2">N/A</strain>
    </source>
</reference>
<dbReference type="EMBL" id="CATQJL010000001">
    <property type="protein sequence ID" value="CAJ0590099.1"/>
    <property type="molecule type" value="Genomic_DNA"/>
</dbReference>
<evidence type="ECO:0000256" key="1">
    <source>
        <dbReference type="SAM" id="SignalP"/>
    </source>
</evidence>
<sequence length="239" mass="26692">MFLEILVCTFVCTSDTMVPSPTSSPGCKKLYDTSLCSAETEDCNKDQDVRINYSGETATLNCPDNYRLKIRYGDGKIQGDVTVKQFKANFQIYCLDGRWGVFNKDDSAKKDVSSGEEITGLACHKEPPCGPCPGSSSSSSYPHPNAQVFCAPCPPFWSSFSILYPQLIFQTSDHHHHHPDHHHPDHHHSSCLPCPMFGNSFAFSPSPQQFLMTYTMCAPFNARGILFLNFTFVEAEAKW</sequence>
<accession>A0AA36DP14</accession>
<dbReference type="AlphaFoldDB" id="A0AA36DP14"/>
<keyword evidence="1" id="KW-0732">Signal</keyword>
<name>A0AA36DP14_CYLNA</name>
<proteinExistence type="predicted"/>
<keyword evidence="3" id="KW-1185">Reference proteome</keyword>
<feature type="chain" id="PRO_5041202348" evidence="1">
    <location>
        <begin position="17"/>
        <end position="239"/>
    </location>
</feature>
<dbReference type="Proteomes" id="UP001176961">
    <property type="component" value="Unassembled WGS sequence"/>
</dbReference>
<evidence type="ECO:0000313" key="3">
    <source>
        <dbReference type="Proteomes" id="UP001176961"/>
    </source>
</evidence>